<dbReference type="EMBL" id="MU853842">
    <property type="protein sequence ID" value="KAK3937890.1"/>
    <property type="molecule type" value="Genomic_DNA"/>
</dbReference>
<reference evidence="3" key="1">
    <citation type="journal article" date="2023" name="Mol. Phylogenet. Evol.">
        <title>Genome-scale phylogeny and comparative genomics of the fungal order Sordariales.</title>
        <authorList>
            <person name="Hensen N."/>
            <person name="Bonometti L."/>
            <person name="Westerberg I."/>
            <person name="Brannstrom I.O."/>
            <person name="Guillou S."/>
            <person name="Cros-Aarteil S."/>
            <person name="Calhoun S."/>
            <person name="Haridas S."/>
            <person name="Kuo A."/>
            <person name="Mondo S."/>
            <person name="Pangilinan J."/>
            <person name="Riley R."/>
            <person name="LaButti K."/>
            <person name="Andreopoulos B."/>
            <person name="Lipzen A."/>
            <person name="Chen C."/>
            <person name="Yan M."/>
            <person name="Daum C."/>
            <person name="Ng V."/>
            <person name="Clum A."/>
            <person name="Steindorff A."/>
            <person name="Ohm R.A."/>
            <person name="Martin F."/>
            <person name="Silar P."/>
            <person name="Natvig D.O."/>
            <person name="Lalanne C."/>
            <person name="Gautier V."/>
            <person name="Ament-Velasquez S.L."/>
            <person name="Kruys A."/>
            <person name="Hutchinson M.I."/>
            <person name="Powell A.J."/>
            <person name="Barry K."/>
            <person name="Miller A.N."/>
            <person name="Grigoriev I.V."/>
            <person name="Debuchy R."/>
            <person name="Gladieux P."/>
            <person name="Hiltunen Thoren M."/>
            <person name="Johannesson H."/>
        </authorList>
    </citation>
    <scope>NUCLEOTIDE SEQUENCE [LARGE SCALE GENOMIC DNA]</scope>
    <source>
        <strain evidence="3">CBS 340.73</strain>
    </source>
</reference>
<accession>A0AAN6N337</accession>
<protein>
    <submittedName>
        <fullName evidence="2">Amidohydrolase YtcJ</fullName>
    </submittedName>
</protein>
<dbReference type="InterPro" id="IPR013108">
    <property type="entry name" value="Amidohydro_3"/>
</dbReference>
<dbReference type="SUPFAM" id="SSF51556">
    <property type="entry name" value="Metallo-dependent hydrolases"/>
    <property type="match status" value="1"/>
</dbReference>
<dbReference type="AlphaFoldDB" id="A0AAN6N337"/>
<evidence type="ECO:0000259" key="1">
    <source>
        <dbReference type="Pfam" id="PF07969"/>
    </source>
</evidence>
<dbReference type="InterPro" id="IPR011059">
    <property type="entry name" value="Metal-dep_hydrolase_composite"/>
</dbReference>
<sequence length="597" mass="66107">MAASAVLVWWGLRLSFLAGCIAIVLTRLVHQIPLSLEQSGSTTTQQSFCYQGVRTDTTASDQNVNCFTVSDGRFTRVFSSPVETETNDEGEEEVEVQSGYVLPGLWDGHGHLLQYGEFLHSVDLFGSQSVEEILSRLRAYVDSHPGAGSKDEWVRGIGWDQMALGGMPTADMLESDPRLKGLYMMLDRVDVHCTWVSQPVLSLFAPGDIPDEVPGGEIIRDPGMGVFCDNAMDLIMPLWPRPDRTKKGVFLRSAMKELHKAGLVGMHDAGVFPHDINLYRTLSEENPEEWTLRVYAMLECKERNTFCPEDAVRYSSDFLSVRSVKLFADGALGSWGSAMIDPYSDRPDTSGSLLVNSSTLTALTQQWSDVGFQVNIHAIGDLANRYAIDAFESALQKICPGGLADCEKRDTRFRIEHAQIIHPDDQTRMFKLGVIPSIQPTHATSDMAYAEKRLGPERTSTEAYRMKSLLKLTPVLGSDFPVEPPNPFEGVYAAVTRKNPHTGQGPKGWEGGWHTEQALSLEEALDGFTKGAAYGAFMEGKAGVIKEGAFADWVVLDKPLESLSVEELRKVKVRETWVGGRRVYAREDEDGEEVKDL</sequence>
<organism evidence="2 3">
    <name type="scientific">Diplogelasinospora grovesii</name>
    <dbReference type="NCBI Taxonomy" id="303347"/>
    <lineage>
        <taxon>Eukaryota</taxon>
        <taxon>Fungi</taxon>
        <taxon>Dikarya</taxon>
        <taxon>Ascomycota</taxon>
        <taxon>Pezizomycotina</taxon>
        <taxon>Sordariomycetes</taxon>
        <taxon>Sordariomycetidae</taxon>
        <taxon>Sordariales</taxon>
        <taxon>Diplogelasinosporaceae</taxon>
        <taxon>Diplogelasinospora</taxon>
    </lineage>
</organism>
<comment type="caution">
    <text evidence="2">The sequence shown here is derived from an EMBL/GenBank/DDBJ whole genome shotgun (WGS) entry which is preliminary data.</text>
</comment>
<dbReference type="InterPro" id="IPR032466">
    <property type="entry name" value="Metal_Hydrolase"/>
</dbReference>
<evidence type="ECO:0000313" key="3">
    <source>
        <dbReference type="Proteomes" id="UP001303473"/>
    </source>
</evidence>
<dbReference type="Gene3D" id="2.30.40.10">
    <property type="entry name" value="Urease, subunit C, domain 1"/>
    <property type="match status" value="1"/>
</dbReference>
<keyword evidence="3" id="KW-1185">Reference proteome</keyword>
<dbReference type="PANTHER" id="PTHR22642">
    <property type="entry name" value="IMIDAZOLONEPROPIONASE"/>
    <property type="match status" value="1"/>
</dbReference>
<name>A0AAN6N337_9PEZI</name>
<gene>
    <name evidence="2" type="ORF">QBC46DRAFT_174888</name>
</gene>
<feature type="domain" description="Amidohydrolase 3" evidence="1">
    <location>
        <begin position="99"/>
        <end position="584"/>
    </location>
</feature>
<dbReference type="PANTHER" id="PTHR22642:SF2">
    <property type="entry name" value="PROTEIN LONG AFTER FAR-RED 3"/>
    <property type="match status" value="1"/>
</dbReference>
<dbReference type="Proteomes" id="UP001303473">
    <property type="component" value="Unassembled WGS sequence"/>
</dbReference>
<dbReference type="SUPFAM" id="SSF51338">
    <property type="entry name" value="Composite domain of metallo-dependent hydrolases"/>
    <property type="match status" value="1"/>
</dbReference>
<dbReference type="Pfam" id="PF07969">
    <property type="entry name" value="Amidohydro_3"/>
    <property type="match status" value="1"/>
</dbReference>
<evidence type="ECO:0000313" key="2">
    <source>
        <dbReference type="EMBL" id="KAK3937890.1"/>
    </source>
</evidence>
<dbReference type="Gene3D" id="3.20.20.140">
    <property type="entry name" value="Metal-dependent hydrolases"/>
    <property type="match status" value="1"/>
</dbReference>
<dbReference type="Gene3D" id="3.10.310.70">
    <property type="match status" value="1"/>
</dbReference>
<dbReference type="InterPro" id="IPR033932">
    <property type="entry name" value="YtcJ-like"/>
</dbReference>
<dbReference type="CDD" id="cd01300">
    <property type="entry name" value="YtcJ_like"/>
    <property type="match status" value="1"/>
</dbReference>
<proteinExistence type="predicted"/>
<dbReference type="GO" id="GO:0016810">
    <property type="term" value="F:hydrolase activity, acting on carbon-nitrogen (but not peptide) bonds"/>
    <property type="evidence" value="ECO:0007669"/>
    <property type="project" value="InterPro"/>
</dbReference>